<evidence type="ECO:0000256" key="5">
    <source>
        <dbReference type="SAM" id="MobiDB-lite"/>
    </source>
</evidence>
<organism evidence="8 9">
    <name type="scientific">Meganyctiphanes norvegica</name>
    <name type="common">Northern krill</name>
    <name type="synonym">Thysanopoda norvegica</name>
    <dbReference type="NCBI Taxonomy" id="48144"/>
    <lineage>
        <taxon>Eukaryota</taxon>
        <taxon>Metazoa</taxon>
        <taxon>Ecdysozoa</taxon>
        <taxon>Arthropoda</taxon>
        <taxon>Crustacea</taxon>
        <taxon>Multicrustacea</taxon>
        <taxon>Malacostraca</taxon>
        <taxon>Eumalacostraca</taxon>
        <taxon>Eucarida</taxon>
        <taxon>Euphausiacea</taxon>
        <taxon>Euphausiidae</taxon>
        <taxon>Meganyctiphanes</taxon>
    </lineage>
</organism>
<comment type="caution">
    <text evidence="8">The sequence shown here is derived from an EMBL/GenBank/DDBJ whole genome shotgun (WGS) entry which is preliminary data.</text>
</comment>
<dbReference type="PANTHER" id="PTHR11863">
    <property type="entry name" value="STEROL DESATURASE"/>
    <property type="match status" value="1"/>
</dbReference>
<dbReference type="Pfam" id="PF04116">
    <property type="entry name" value="FA_hydroxylase"/>
    <property type="match status" value="1"/>
</dbReference>
<feature type="transmembrane region" description="Helical" evidence="6">
    <location>
        <begin position="207"/>
        <end position="226"/>
    </location>
</feature>
<evidence type="ECO:0000256" key="6">
    <source>
        <dbReference type="SAM" id="Phobius"/>
    </source>
</evidence>
<dbReference type="AlphaFoldDB" id="A0AAV2SAD7"/>
<evidence type="ECO:0000313" key="9">
    <source>
        <dbReference type="Proteomes" id="UP001497623"/>
    </source>
</evidence>
<protein>
    <recommendedName>
        <fullName evidence="7">Fatty acid hydroxylase domain-containing protein</fullName>
    </recommendedName>
</protein>
<evidence type="ECO:0000259" key="7">
    <source>
        <dbReference type="Pfam" id="PF04116"/>
    </source>
</evidence>
<feature type="region of interest" description="Disordered" evidence="5">
    <location>
        <begin position="1"/>
        <end position="24"/>
    </location>
</feature>
<keyword evidence="3 6" id="KW-1133">Transmembrane helix</keyword>
<dbReference type="GO" id="GO:0008610">
    <property type="term" value="P:lipid biosynthetic process"/>
    <property type="evidence" value="ECO:0007669"/>
    <property type="project" value="InterPro"/>
</dbReference>
<gene>
    <name evidence="8" type="ORF">MNOR_LOCUS34263</name>
</gene>
<comment type="subcellular location">
    <subcellularLocation>
        <location evidence="1">Membrane</location>
    </subcellularLocation>
</comment>
<feature type="transmembrane region" description="Helical" evidence="6">
    <location>
        <begin position="118"/>
        <end position="143"/>
    </location>
</feature>
<evidence type="ECO:0000256" key="4">
    <source>
        <dbReference type="ARBA" id="ARBA00023136"/>
    </source>
</evidence>
<dbReference type="GO" id="GO:0016491">
    <property type="term" value="F:oxidoreductase activity"/>
    <property type="evidence" value="ECO:0007669"/>
    <property type="project" value="InterPro"/>
</dbReference>
<evidence type="ECO:0000313" key="8">
    <source>
        <dbReference type="EMBL" id="CAL4172327.1"/>
    </source>
</evidence>
<dbReference type="InterPro" id="IPR006694">
    <property type="entry name" value="Fatty_acid_hydroxylase"/>
</dbReference>
<keyword evidence="9" id="KW-1185">Reference proteome</keyword>
<dbReference type="Proteomes" id="UP001497623">
    <property type="component" value="Unassembled WGS sequence"/>
</dbReference>
<dbReference type="GO" id="GO:0005506">
    <property type="term" value="F:iron ion binding"/>
    <property type="evidence" value="ECO:0007669"/>
    <property type="project" value="InterPro"/>
</dbReference>
<sequence length="404" mass="47406">MGAGNKDAAQVKGPGGQGIATSGMISDPMAPKWAEKHASTIEKYWSMLPPWLGSFLASIAVFIFGATARGEWLHIAAHFFHGIRGEFHSRNVTARGPSEPGLMGVHWDDYYLSDWSFYWVWSTAISYIFYFGVGGFLHWFYYIRQRDRAEEWKCQPDNWLPPHLERHEIILGSFSLLLGSTLSATLASYCINGGPSMIYYDIAKHGWLWYFASWPIVFVWQDYLTYWSHRVFHLPFLYKNFHKMHHTYKQPTAFSVTAIHPIEFLFNQCILISPMFLIPTHFSVFCTILMYLYYHGIIDHSGINFKAYWWQPWQPDCIFHDNHHQYFHVNFAFNIEFWDKLHGTYRQKDKVYREDIFYGKGKNLDDCSNAELKDDLKERESENTLAYRGEMKDIQVNEIKAKLS</sequence>
<dbReference type="EMBL" id="CAXKWB010052138">
    <property type="protein sequence ID" value="CAL4172327.1"/>
    <property type="molecule type" value="Genomic_DNA"/>
</dbReference>
<feature type="domain" description="Fatty acid hydroxylase" evidence="7">
    <location>
        <begin position="215"/>
        <end position="344"/>
    </location>
</feature>
<evidence type="ECO:0000256" key="1">
    <source>
        <dbReference type="ARBA" id="ARBA00004370"/>
    </source>
</evidence>
<evidence type="ECO:0000256" key="3">
    <source>
        <dbReference type="ARBA" id="ARBA00022989"/>
    </source>
</evidence>
<evidence type="ECO:0000256" key="2">
    <source>
        <dbReference type="ARBA" id="ARBA00022692"/>
    </source>
</evidence>
<feature type="transmembrane region" description="Helical" evidence="6">
    <location>
        <begin position="44"/>
        <end position="64"/>
    </location>
</feature>
<dbReference type="InterPro" id="IPR050307">
    <property type="entry name" value="Sterol_Desaturase_Related"/>
</dbReference>
<keyword evidence="4 6" id="KW-0472">Membrane</keyword>
<reference evidence="8 9" key="1">
    <citation type="submission" date="2024-05" db="EMBL/GenBank/DDBJ databases">
        <authorList>
            <person name="Wallberg A."/>
        </authorList>
    </citation>
    <scope>NUCLEOTIDE SEQUENCE [LARGE SCALE GENOMIC DNA]</scope>
</reference>
<proteinExistence type="predicted"/>
<dbReference type="GO" id="GO:0016020">
    <property type="term" value="C:membrane"/>
    <property type="evidence" value="ECO:0007669"/>
    <property type="project" value="UniProtKB-SubCell"/>
</dbReference>
<keyword evidence="2 6" id="KW-0812">Transmembrane</keyword>
<accession>A0AAV2SAD7</accession>
<feature type="transmembrane region" description="Helical" evidence="6">
    <location>
        <begin position="269"/>
        <end position="294"/>
    </location>
</feature>
<name>A0AAV2SAD7_MEGNR</name>